<organism evidence="12 13">
    <name type="scientific">Plakobranchus ocellatus</name>
    <dbReference type="NCBI Taxonomy" id="259542"/>
    <lineage>
        <taxon>Eukaryota</taxon>
        <taxon>Metazoa</taxon>
        <taxon>Spiralia</taxon>
        <taxon>Lophotrochozoa</taxon>
        <taxon>Mollusca</taxon>
        <taxon>Gastropoda</taxon>
        <taxon>Heterobranchia</taxon>
        <taxon>Euthyneura</taxon>
        <taxon>Panpulmonata</taxon>
        <taxon>Sacoglossa</taxon>
        <taxon>Placobranchoidea</taxon>
        <taxon>Plakobranchidae</taxon>
        <taxon>Plakobranchus</taxon>
    </lineage>
</organism>
<sequence>MLGSLSLEERKICPSMADFHFTGWDGTTSMYSNDTSAFAFDPAAEPQHLPNVEEDMENFASEEINDGGEMEYEPQEPSNASEQSTFGTGDMKTAEFVESAFDDLMNGNVGKLRQILAMKPSDYSYFNKMLLRTWAGPTHWRVAPASRTAMLRDSDDKTQKKRQRKAPPRLTYDTSGEALDKMFQFSKCTTVTPATWARYTKKKTTLPMDQQLDTQDSLFRLFEKPKLMIKRQANDVVGVDDNIENYNYDNRNDVENYCPIARDVDDNDYDSSPGFDISNETNFPQASQNSLGHVDLSESDLNGTSITQDKLISAPHRVERIDIKYAKTAKQVDVKRLKATLWNILAKEPTKNVEDVPVSQSQRMEVSSNFTALKDQLPSNISPAMAKNLTIQTVFACLLYITNEKTLKLSSSETMDDIVIAQDN</sequence>
<dbReference type="GO" id="GO:0051301">
    <property type="term" value="P:cell division"/>
    <property type="evidence" value="ECO:0007669"/>
    <property type="project" value="UniProtKB-KW"/>
</dbReference>
<evidence type="ECO:0000256" key="5">
    <source>
        <dbReference type="ARBA" id="ARBA00022454"/>
    </source>
</evidence>
<dbReference type="AlphaFoldDB" id="A0AAV4B5P2"/>
<evidence type="ECO:0000256" key="10">
    <source>
        <dbReference type="ARBA" id="ARBA00023306"/>
    </source>
</evidence>
<accession>A0AAV4B5P2</accession>
<dbReference type="PANTHER" id="PTHR13108:SF9">
    <property type="entry name" value="CONDENSIN COMPLEX SUBUNIT 2"/>
    <property type="match status" value="1"/>
</dbReference>
<feature type="compositionally biased region" description="Polar residues" evidence="11">
    <location>
        <begin position="76"/>
        <end position="87"/>
    </location>
</feature>
<evidence type="ECO:0000256" key="8">
    <source>
        <dbReference type="ARBA" id="ARBA00022776"/>
    </source>
</evidence>
<evidence type="ECO:0000256" key="11">
    <source>
        <dbReference type="SAM" id="MobiDB-lite"/>
    </source>
</evidence>
<evidence type="ECO:0000256" key="7">
    <source>
        <dbReference type="ARBA" id="ARBA00022618"/>
    </source>
</evidence>
<evidence type="ECO:0000256" key="6">
    <source>
        <dbReference type="ARBA" id="ARBA00022490"/>
    </source>
</evidence>
<keyword evidence="10" id="KW-0131">Cell cycle</keyword>
<feature type="region of interest" description="Disordered" evidence="11">
    <location>
        <begin position="145"/>
        <end position="173"/>
    </location>
</feature>
<feature type="compositionally biased region" description="Polar residues" evidence="11">
    <location>
        <begin position="278"/>
        <end position="291"/>
    </location>
</feature>
<keyword evidence="9" id="KW-0226">DNA condensation</keyword>
<reference evidence="12 13" key="1">
    <citation type="journal article" date="2021" name="Elife">
        <title>Chloroplast acquisition without the gene transfer in kleptoplastic sea slugs, Plakobranchus ocellatus.</title>
        <authorList>
            <person name="Maeda T."/>
            <person name="Takahashi S."/>
            <person name="Yoshida T."/>
            <person name="Shimamura S."/>
            <person name="Takaki Y."/>
            <person name="Nagai Y."/>
            <person name="Toyoda A."/>
            <person name="Suzuki Y."/>
            <person name="Arimoto A."/>
            <person name="Ishii H."/>
            <person name="Satoh N."/>
            <person name="Nishiyama T."/>
            <person name="Hasebe M."/>
            <person name="Maruyama T."/>
            <person name="Minagawa J."/>
            <person name="Obokata J."/>
            <person name="Shigenobu S."/>
        </authorList>
    </citation>
    <scope>NUCLEOTIDE SEQUENCE [LARGE SCALE GENOMIC DNA]</scope>
</reference>
<evidence type="ECO:0000256" key="1">
    <source>
        <dbReference type="ARBA" id="ARBA00004286"/>
    </source>
</evidence>
<dbReference type="GO" id="GO:0005737">
    <property type="term" value="C:cytoplasm"/>
    <property type="evidence" value="ECO:0007669"/>
    <property type="project" value="UniProtKB-SubCell"/>
</dbReference>
<keyword evidence="7" id="KW-0132">Cell division</keyword>
<dbReference type="Pfam" id="PF05786">
    <property type="entry name" value="Cnd2"/>
    <property type="match status" value="1"/>
</dbReference>
<comment type="similarity">
    <text evidence="3">Belongs to the CND2 (condensin subunit 2) family.</text>
</comment>
<evidence type="ECO:0000313" key="13">
    <source>
        <dbReference type="Proteomes" id="UP000735302"/>
    </source>
</evidence>
<dbReference type="GO" id="GO:0007076">
    <property type="term" value="P:mitotic chromosome condensation"/>
    <property type="evidence" value="ECO:0007669"/>
    <property type="project" value="InterPro"/>
</dbReference>
<comment type="subcellular location">
    <subcellularLocation>
        <location evidence="1">Chromosome</location>
    </subcellularLocation>
    <subcellularLocation>
        <location evidence="2">Cytoplasm</location>
    </subcellularLocation>
</comment>
<feature type="region of interest" description="Disordered" evidence="11">
    <location>
        <begin position="68"/>
        <end position="87"/>
    </location>
</feature>
<dbReference type="InterPro" id="IPR022816">
    <property type="entry name" value="Condensin_barren_su2"/>
</dbReference>
<comment type="caution">
    <text evidence="12">The sequence shown here is derived from an EMBL/GenBank/DDBJ whole genome shotgun (WGS) entry which is preliminary data.</text>
</comment>
<evidence type="ECO:0000313" key="12">
    <source>
        <dbReference type="EMBL" id="GFO14131.1"/>
    </source>
</evidence>
<dbReference type="GO" id="GO:0003682">
    <property type="term" value="F:chromatin binding"/>
    <property type="evidence" value="ECO:0007669"/>
    <property type="project" value="TreeGrafter"/>
</dbReference>
<keyword evidence="8" id="KW-0498">Mitosis</keyword>
<keyword evidence="13" id="KW-1185">Reference proteome</keyword>
<evidence type="ECO:0000256" key="3">
    <source>
        <dbReference type="ARBA" id="ARBA00009471"/>
    </source>
</evidence>
<evidence type="ECO:0000256" key="2">
    <source>
        <dbReference type="ARBA" id="ARBA00004496"/>
    </source>
</evidence>
<feature type="region of interest" description="Disordered" evidence="11">
    <location>
        <begin position="272"/>
        <end position="296"/>
    </location>
</feature>
<dbReference type="Proteomes" id="UP000735302">
    <property type="component" value="Unassembled WGS sequence"/>
</dbReference>
<evidence type="ECO:0000256" key="9">
    <source>
        <dbReference type="ARBA" id="ARBA00023067"/>
    </source>
</evidence>
<keyword evidence="6" id="KW-0963">Cytoplasm</keyword>
<dbReference type="PANTHER" id="PTHR13108">
    <property type="entry name" value="CONDENSIN COMPLEX SUBUNIT 2"/>
    <property type="match status" value="1"/>
</dbReference>
<dbReference type="GO" id="GO:0000796">
    <property type="term" value="C:condensin complex"/>
    <property type="evidence" value="ECO:0007669"/>
    <property type="project" value="InterPro"/>
</dbReference>
<gene>
    <name evidence="12" type="ORF">PoB_004063600</name>
</gene>
<proteinExistence type="inferred from homology"/>
<name>A0AAV4B5P2_9GAST</name>
<protein>
    <recommendedName>
        <fullName evidence="4">Condensin complex subunit 2</fullName>
    </recommendedName>
</protein>
<evidence type="ECO:0000256" key="4">
    <source>
        <dbReference type="ARBA" id="ARBA00016065"/>
    </source>
</evidence>
<dbReference type="EMBL" id="BLXT01004526">
    <property type="protein sequence ID" value="GFO14131.1"/>
    <property type="molecule type" value="Genomic_DNA"/>
</dbReference>
<keyword evidence="5" id="KW-0158">Chromosome</keyword>